<dbReference type="AlphaFoldDB" id="A0A429G7I9"/>
<comment type="catalytic activity">
    <reaction evidence="5">
        <text>a 2-oxocarboxylate + 2 oxidized [2Fe-2S]-[ferredoxin] + CoA = an acyl-CoA + 2 reduced [2Fe-2S]-[ferredoxin] + CO2 + H(+)</text>
        <dbReference type="Rhea" id="RHEA:42316"/>
        <dbReference type="Rhea" id="RHEA-COMP:10000"/>
        <dbReference type="Rhea" id="RHEA-COMP:10001"/>
        <dbReference type="ChEBI" id="CHEBI:15378"/>
        <dbReference type="ChEBI" id="CHEBI:16526"/>
        <dbReference type="ChEBI" id="CHEBI:33737"/>
        <dbReference type="ChEBI" id="CHEBI:33738"/>
        <dbReference type="ChEBI" id="CHEBI:35179"/>
        <dbReference type="ChEBI" id="CHEBI:57287"/>
        <dbReference type="ChEBI" id="CHEBI:58342"/>
        <dbReference type="EC" id="1.2.7.11"/>
    </reaction>
</comment>
<evidence type="ECO:0000259" key="7">
    <source>
        <dbReference type="Pfam" id="PF17147"/>
    </source>
</evidence>
<comment type="subunit">
    <text evidence="2">Heterodimer composed of an alpha and a beta subunit.</text>
</comment>
<evidence type="ECO:0000256" key="3">
    <source>
        <dbReference type="ARBA" id="ARBA00012691"/>
    </source>
</evidence>
<dbReference type="Proteomes" id="UP000278149">
    <property type="component" value="Unassembled WGS sequence"/>
</dbReference>
<gene>
    <name evidence="8" type="primary">porA</name>
    <name evidence="8" type="ORF">D9Q81_03190</name>
</gene>
<comment type="caution">
    <text evidence="8">The sequence shown here is derived from an EMBL/GenBank/DDBJ whole genome shotgun (WGS) entry which is preliminary data.</text>
</comment>
<keyword evidence="8" id="KW-0670">Pyruvate</keyword>
<dbReference type="Pfam" id="PF17147">
    <property type="entry name" value="PFOR_II"/>
    <property type="match status" value="1"/>
</dbReference>
<name>A0A429G7I9_9CREN</name>
<comment type="subunit">
    <text evidence="1">Heterotetramer of one alpha, one beta, one delta and one gamma chain.</text>
</comment>
<evidence type="ECO:0000259" key="6">
    <source>
        <dbReference type="Pfam" id="PF01855"/>
    </source>
</evidence>
<evidence type="ECO:0000256" key="4">
    <source>
        <dbReference type="ARBA" id="ARBA00023002"/>
    </source>
</evidence>
<accession>A0A429G7I9</accession>
<dbReference type="EC" id="1.2.7.11" evidence="3"/>
<feature type="domain" description="Pyruvate flavodoxin/ferredoxin oxidoreductase pyrimidine binding" evidence="6">
    <location>
        <begin position="12"/>
        <end position="244"/>
    </location>
</feature>
<dbReference type="PANTHER" id="PTHR32154:SF0">
    <property type="entry name" value="PYRUVATE-FLAVODOXIN OXIDOREDUCTASE-RELATED"/>
    <property type="match status" value="1"/>
</dbReference>
<dbReference type="FunFam" id="3.40.50.920:FF:000010">
    <property type="entry name" value="Pyruvate ferredoxin oxidoreductase, alpha subunit"/>
    <property type="match status" value="1"/>
</dbReference>
<dbReference type="InterPro" id="IPR050722">
    <property type="entry name" value="Pyruvate:ferred/Flavod_OxRd"/>
</dbReference>
<dbReference type="InterPro" id="IPR029061">
    <property type="entry name" value="THDP-binding"/>
</dbReference>
<dbReference type="GO" id="GO:0006979">
    <property type="term" value="P:response to oxidative stress"/>
    <property type="evidence" value="ECO:0007669"/>
    <property type="project" value="TreeGrafter"/>
</dbReference>
<evidence type="ECO:0000313" key="9">
    <source>
        <dbReference type="Proteomes" id="UP000278149"/>
    </source>
</evidence>
<dbReference type="CDD" id="cd07034">
    <property type="entry name" value="TPP_PYR_PFOR_IOR-alpha_like"/>
    <property type="match status" value="1"/>
</dbReference>
<dbReference type="Pfam" id="PF01855">
    <property type="entry name" value="POR_N"/>
    <property type="match status" value="1"/>
</dbReference>
<dbReference type="SUPFAM" id="SSF52518">
    <property type="entry name" value="Thiamin diphosphate-binding fold (THDP-binding)"/>
    <property type="match status" value="1"/>
</dbReference>
<keyword evidence="4" id="KW-0560">Oxidoreductase</keyword>
<dbReference type="InterPro" id="IPR002880">
    <property type="entry name" value="Pyrv_Fd/Flavodoxin_OxRdtase_N"/>
</dbReference>
<dbReference type="FunFam" id="3.40.50.970:FF:000012">
    <property type="entry name" value="Pyruvate:ferredoxin (Flavodoxin) oxidoreductase"/>
    <property type="match status" value="1"/>
</dbReference>
<evidence type="ECO:0000256" key="1">
    <source>
        <dbReference type="ARBA" id="ARBA00011595"/>
    </source>
</evidence>
<sequence length="401" mass="44832">MALNGDEAVAWAVKQSNVDVVSAYPITPQTIIVERISEFVNDGEMDAEFIHVESEHSALSAAWGAALAGARAFTATAANGLALMWEILYITASTRAPVVMAVVNRALSAPINIHNDHSDTMGARDSGWIQIYSEDAQEAYDNTIMAFKIAEQALFPVMVTLDGFTISHTLQNVIVLPDDVVSDFVDVRKIPRIKLPRIHGEKEIPLMLNPKYPITFGPLDLYDYYFEHKVQQNEAMKETFPIIERVHKEYGEISGRSYEPVFMIPYRTDDADVVIFGLSSTMSVVRKVVDELRAEGKKVGAIRLRVFRPFPANIIRKELSKFHAVGILDRCISFGGEGGPLFTEVRSALYRSSSRPIVHDYIYGLGGRDLPRKLIVKIFEELLSAREEPESPVVRYVGVRE</sequence>
<dbReference type="Gene3D" id="3.40.50.920">
    <property type="match status" value="1"/>
</dbReference>
<protein>
    <recommendedName>
        <fullName evidence="3">2-oxoacid oxidoreductase (ferredoxin)</fullName>
        <ecNumber evidence="3">1.2.7.11</ecNumber>
    </recommendedName>
</protein>
<dbReference type="InterPro" id="IPR033412">
    <property type="entry name" value="PFOR_II"/>
</dbReference>
<reference evidence="8 9" key="1">
    <citation type="submission" date="2018-10" db="EMBL/GenBank/DDBJ databases">
        <title>Co-occurring genomic capacity for anaerobic methane metabolism and dissimilatory sulfite reduction discovered in the Korarchaeota.</title>
        <authorList>
            <person name="Mckay L.J."/>
            <person name="Dlakic M."/>
            <person name="Fields M.W."/>
            <person name="Delmont T.O."/>
            <person name="Eren A.M."/>
            <person name="Jay Z.J."/>
            <person name="Klingelsmith K.B."/>
            <person name="Rusch D.B."/>
            <person name="Inskeep W.P."/>
        </authorList>
    </citation>
    <scope>NUCLEOTIDE SEQUENCE [LARGE SCALE GENOMIC DNA]</scope>
    <source>
        <strain evidence="8 9">WS</strain>
    </source>
</reference>
<dbReference type="SUPFAM" id="SSF52922">
    <property type="entry name" value="TK C-terminal domain-like"/>
    <property type="match status" value="1"/>
</dbReference>
<dbReference type="PANTHER" id="PTHR32154">
    <property type="entry name" value="PYRUVATE-FLAVODOXIN OXIDOREDUCTASE-RELATED"/>
    <property type="match status" value="1"/>
</dbReference>
<evidence type="ECO:0000256" key="2">
    <source>
        <dbReference type="ARBA" id="ARBA00011631"/>
    </source>
</evidence>
<dbReference type="GO" id="GO:0019164">
    <property type="term" value="F:pyruvate synthase activity"/>
    <property type="evidence" value="ECO:0007669"/>
    <property type="project" value="UniProtKB-ARBA"/>
</dbReference>
<dbReference type="EMBL" id="RCOR01000018">
    <property type="protein sequence ID" value="RSN69734.1"/>
    <property type="molecule type" value="Genomic_DNA"/>
</dbReference>
<dbReference type="Gene3D" id="3.40.50.970">
    <property type="match status" value="1"/>
</dbReference>
<dbReference type="InterPro" id="IPR009014">
    <property type="entry name" value="Transketo_C/PFOR_II"/>
</dbReference>
<proteinExistence type="predicted"/>
<evidence type="ECO:0000256" key="5">
    <source>
        <dbReference type="ARBA" id="ARBA00048893"/>
    </source>
</evidence>
<organism evidence="8 9">
    <name type="scientific">Candidatus Korarchaeum cryptofilum</name>
    <dbReference type="NCBI Taxonomy" id="498846"/>
    <lineage>
        <taxon>Archaea</taxon>
        <taxon>Thermoproteota</taxon>
        <taxon>Candidatus Korarchaeia</taxon>
        <taxon>Candidatus Korarchaeales</taxon>
        <taxon>Candidatus Korarchaeaceae</taxon>
        <taxon>Candidatus Korarchaeum</taxon>
    </lineage>
</organism>
<dbReference type="GO" id="GO:0018491">
    <property type="term" value="F:2-oxobutyrate synthase activity"/>
    <property type="evidence" value="ECO:0007669"/>
    <property type="project" value="UniProtKB-ARBA"/>
</dbReference>
<evidence type="ECO:0000313" key="8">
    <source>
        <dbReference type="EMBL" id="RSN69734.1"/>
    </source>
</evidence>
<feature type="domain" description="Pyruvate:ferredoxin oxidoreductase core" evidence="7">
    <location>
        <begin position="271"/>
        <end position="370"/>
    </location>
</feature>